<protein>
    <recommendedName>
        <fullName evidence="3">DUF3533 domain-containing protein</fullName>
    </recommendedName>
</protein>
<proteinExistence type="predicted"/>
<accession>A0A8H8DEJ3</accession>
<dbReference type="InterPro" id="IPR022703">
    <property type="entry name" value="DUF3533"/>
</dbReference>
<dbReference type="AlphaFoldDB" id="A0A8H8DEJ3"/>
<reference evidence="4 5" key="1">
    <citation type="submission" date="2020-12" db="EMBL/GenBank/DDBJ databases">
        <title>Effect of drift, selection, and recombination on the evolution of hybrid genomes in Candida yeast pathogens.</title>
        <authorList>
            <person name="Mixao V."/>
            <person name="Ksiezopolska E."/>
            <person name="Saus E."/>
            <person name="Boekhout T."/>
            <person name="Gacser A."/>
            <person name="Gabaldon T."/>
        </authorList>
    </citation>
    <scope>NUCLEOTIDE SEQUENCE [LARGE SCALE GENOMIC DNA]</scope>
    <source>
        <strain evidence="4 5">BP57</strain>
    </source>
</reference>
<keyword evidence="5" id="KW-1185">Reference proteome</keyword>
<feature type="transmembrane region" description="Helical" evidence="2">
    <location>
        <begin position="394"/>
        <end position="415"/>
    </location>
</feature>
<dbReference type="InterPro" id="IPR053001">
    <property type="entry name" value="MNNG_permease-like"/>
</dbReference>
<evidence type="ECO:0000256" key="2">
    <source>
        <dbReference type="SAM" id="Phobius"/>
    </source>
</evidence>
<gene>
    <name evidence="4" type="ORF">I9W82_000582</name>
</gene>
<dbReference type="OrthoDB" id="2140105at2759"/>
<feature type="domain" description="DUF3533" evidence="3">
    <location>
        <begin position="107"/>
        <end position="461"/>
    </location>
</feature>
<feature type="region of interest" description="Disordered" evidence="1">
    <location>
        <begin position="1"/>
        <end position="106"/>
    </location>
</feature>
<dbReference type="GeneID" id="93649211"/>
<dbReference type="PANTHER" id="PTHR34814">
    <property type="entry name" value="NITROSOGUANIDINE RESISTANCE PROTEIN SNG1"/>
    <property type="match status" value="1"/>
</dbReference>
<dbReference type="GO" id="GO:0016020">
    <property type="term" value="C:membrane"/>
    <property type="evidence" value="ECO:0007669"/>
    <property type="project" value="TreeGrafter"/>
</dbReference>
<evidence type="ECO:0000259" key="3">
    <source>
        <dbReference type="Pfam" id="PF12051"/>
    </source>
</evidence>
<feature type="transmembrane region" description="Helical" evidence="2">
    <location>
        <begin position="451"/>
        <end position="472"/>
    </location>
</feature>
<dbReference type="Proteomes" id="UP000669133">
    <property type="component" value="Unassembled WGS sequence"/>
</dbReference>
<feature type="compositionally biased region" description="Basic and acidic residues" evidence="1">
    <location>
        <begin position="1"/>
        <end position="22"/>
    </location>
</feature>
<keyword evidence="2" id="KW-1133">Transmembrane helix</keyword>
<feature type="compositionally biased region" description="Polar residues" evidence="1">
    <location>
        <begin position="76"/>
        <end position="87"/>
    </location>
</feature>
<evidence type="ECO:0000313" key="5">
    <source>
        <dbReference type="Proteomes" id="UP000669133"/>
    </source>
</evidence>
<keyword evidence="2" id="KW-0472">Membrane</keyword>
<dbReference type="RefSeq" id="XP_067550607.1">
    <property type="nucleotide sequence ID" value="XM_067694962.1"/>
</dbReference>
<feature type="transmembrane region" description="Helical" evidence="2">
    <location>
        <begin position="285"/>
        <end position="306"/>
    </location>
</feature>
<dbReference type="Pfam" id="PF12051">
    <property type="entry name" value="DUF3533"/>
    <property type="match status" value="1"/>
</dbReference>
<evidence type="ECO:0000256" key="1">
    <source>
        <dbReference type="SAM" id="MobiDB-lite"/>
    </source>
</evidence>
<feature type="compositionally biased region" description="Low complexity" evidence="1">
    <location>
        <begin position="28"/>
        <end position="41"/>
    </location>
</feature>
<feature type="transmembrane region" description="Helical" evidence="2">
    <location>
        <begin position="327"/>
        <end position="350"/>
    </location>
</feature>
<sequence>MGASSDKKSDDISNNSMERDSDTFMDEQQQQQQQHNQQQHQQQERLAGENTFSSGTPVYDEAADQDVAINTDEKILSQNNNASTDDGQQQQPQPQPHPHPHPQSGGELKMLVVIGDEQTIDGVQPLFGNAMEEILQQPQAKAIGNWHIYKESEFEPMANEFNNTIRGEIIRRIHHQLYWTAVYVKPNASYNYHQALAQGNTKYNASDNTVAVYYETGRDFLNMRSYVTPQLQKLQNMWFAQQSQILPKLAQNITIETMAQKQVISQPIHFTMVDRMPFNNNVLSAPLQVGFIYMIIVSFFQFNFFAEAHQKVAKSPVKRIHYVAYRYISSVCSFFFLSLIFGLITLAYQVKFSATYGKSGFLVYWSISFLTMCAVGLATEIMGMYIIPWYPPLLGFWLIFWVISNIAPTYTAMALTNNFFRYGYAMPVHNSYEATKTVFFDVYKGQLGRNFGILVAWVVVLSVIFPFSVMHFSKAMQKKAMAAAAQAQKEQAAKEKGEKTV</sequence>
<name>A0A8H8DEJ3_9ASCO</name>
<organism evidence="4 5">
    <name type="scientific">Candida metapsilosis</name>
    <dbReference type="NCBI Taxonomy" id="273372"/>
    <lineage>
        <taxon>Eukaryota</taxon>
        <taxon>Fungi</taxon>
        <taxon>Dikarya</taxon>
        <taxon>Ascomycota</taxon>
        <taxon>Saccharomycotina</taxon>
        <taxon>Pichiomycetes</taxon>
        <taxon>Debaryomycetaceae</taxon>
        <taxon>Candida/Lodderomyces clade</taxon>
        <taxon>Candida</taxon>
    </lineage>
</organism>
<dbReference type="PANTHER" id="PTHR34814:SF1">
    <property type="entry name" value="NITROSOGUANIDINE RESISTANCE PROTEIN SNG1"/>
    <property type="match status" value="1"/>
</dbReference>
<keyword evidence="2" id="KW-0812">Transmembrane</keyword>
<comment type="caution">
    <text evidence="4">The sequence shown here is derived from an EMBL/GenBank/DDBJ whole genome shotgun (WGS) entry which is preliminary data.</text>
</comment>
<feature type="transmembrane region" description="Helical" evidence="2">
    <location>
        <begin position="362"/>
        <end position="387"/>
    </location>
</feature>
<evidence type="ECO:0000313" key="4">
    <source>
        <dbReference type="EMBL" id="KAG5421491.1"/>
    </source>
</evidence>
<dbReference type="EMBL" id="JAEOAQ010000001">
    <property type="protein sequence ID" value="KAG5421491.1"/>
    <property type="molecule type" value="Genomic_DNA"/>
</dbReference>